<dbReference type="SUPFAM" id="SSF48452">
    <property type="entry name" value="TPR-like"/>
    <property type="match status" value="1"/>
</dbReference>
<name>A0AAV5GN27_9BASI</name>
<feature type="region of interest" description="Disordered" evidence="1">
    <location>
        <begin position="555"/>
        <end position="608"/>
    </location>
</feature>
<feature type="compositionally biased region" description="Polar residues" evidence="1">
    <location>
        <begin position="829"/>
        <end position="839"/>
    </location>
</feature>
<feature type="region of interest" description="Disordered" evidence="1">
    <location>
        <begin position="789"/>
        <end position="980"/>
    </location>
</feature>
<feature type="domain" description="Telomerase activating protein Est1-like N-terminal" evidence="3">
    <location>
        <begin position="88"/>
        <end position="257"/>
    </location>
</feature>
<feature type="compositionally biased region" description="Gly residues" evidence="1">
    <location>
        <begin position="129"/>
        <end position="139"/>
    </location>
</feature>
<comment type="caution">
    <text evidence="4">The sequence shown here is derived from an EMBL/GenBank/DDBJ whole genome shotgun (WGS) entry which is preliminary data.</text>
</comment>
<feature type="compositionally biased region" description="Polar residues" evidence="1">
    <location>
        <begin position="454"/>
        <end position="472"/>
    </location>
</feature>
<feature type="region of interest" description="Disordered" evidence="1">
    <location>
        <begin position="1045"/>
        <end position="1090"/>
    </location>
</feature>
<protein>
    <recommendedName>
        <fullName evidence="6">Protein SMG7</fullName>
    </recommendedName>
</protein>
<feature type="compositionally biased region" description="Low complexity" evidence="1">
    <location>
        <begin position="1058"/>
        <end position="1077"/>
    </location>
</feature>
<feature type="region of interest" description="Disordered" evidence="1">
    <location>
        <begin position="265"/>
        <end position="289"/>
    </location>
</feature>
<feature type="region of interest" description="Disordered" evidence="1">
    <location>
        <begin position="119"/>
        <end position="142"/>
    </location>
</feature>
<dbReference type="EMBL" id="BQKY01000007">
    <property type="protein sequence ID" value="GJN90649.1"/>
    <property type="molecule type" value="Genomic_DNA"/>
</dbReference>
<dbReference type="Proteomes" id="UP001342314">
    <property type="component" value="Unassembled WGS sequence"/>
</dbReference>
<feature type="region of interest" description="Disordered" evidence="1">
    <location>
        <begin position="1014"/>
        <end position="1033"/>
    </location>
</feature>
<dbReference type="InterPro" id="IPR018834">
    <property type="entry name" value="DNA/RNA-bd_Est1-type"/>
</dbReference>
<keyword evidence="5" id="KW-1185">Reference proteome</keyword>
<gene>
    <name evidence="4" type="ORF">Rhopal_003661-T1</name>
</gene>
<feature type="compositionally biased region" description="Low complexity" evidence="1">
    <location>
        <begin position="853"/>
        <end position="888"/>
    </location>
</feature>
<evidence type="ECO:0000259" key="3">
    <source>
        <dbReference type="Pfam" id="PF10374"/>
    </source>
</evidence>
<dbReference type="Gene3D" id="1.25.40.10">
    <property type="entry name" value="Tetratricopeptide repeat domain"/>
    <property type="match status" value="1"/>
</dbReference>
<dbReference type="Pfam" id="PF10374">
    <property type="entry name" value="EST1"/>
    <property type="match status" value="1"/>
</dbReference>
<dbReference type="Pfam" id="PF10373">
    <property type="entry name" value="EST1_DNA_bind"/>
    <property type="match status" value="1"/>
</dbReference>
<evidence type="ECO:0000256" key="1">
    <source>
        <dbReference type="SAM" id="MobiDB-lite"/>
    </source>
</evidence>
<evidence type="ECO:0000313" key="5">
    <source>
        <dbReference type="Proteomes" id="UP001342314"/>
    </source>
</evidence>
<dbReference type="PANTHER" id="PTHR15696:SF36">
    <property type="entry name" value="NONSENSE-MEDIATED MRNA DECAY FACTOR"/>
    <property type="match status" value="1"/>
</dbReference>
<accession>A0AAV5GN27</accession>
<feature type="compositionally biased region" description="Polar residues" evidence="1">
    <location>
        <begin position="587"/>
        <end position="599"/>
    </location>
</feature>
<sequence length="1090" mass="114822">MAARDPRTLQSSATSAQIRDAKGLALELKNLVKRREPWDRDVDFQRESLRKAYLRIIFSPSLASGSTTHLGRTPSTLSSSSATKQQLDILNLLWLDTAHALIQSYRARLAELDKQIAAAPKAHRSKGRSGAGTGGGGGEVQSAAVGPVARRKLVHSFRQFLSKEEDFWRTLCGRLASRLYPEEADELRAVGIVRSSFLSSSDGDSRDGLPNAASSSEVPFDQLDEDERRARRAAVLPLAHKALICFGDLARYSELYNESSVAPAAASAGGKKGGGKRGGKGGPGGAQDKRVKTYTKAAECYHQARLLMPDNGNPSNQLAVLAQYTAEPVSSVYHYYRALCVRSPFTTARANLQITFSKAVTRWFAPEGGEPKGDEGDKFLSAFLVLQGILFTKERLAELPPLASRCHDLFRTVLAERIFTSDVVTRIVVASLSSVWDARMSRSASQASLARSKTGSTLAANAPTTESSSPRTNLEPECIAQLVALMTTLLSVSTSETIELYTANIQSASSSASPQSTPNPAQNISAVLRRALPSIRIVTKWLVAQLEYLSRVEARVEASERKRAQRGGTRGRTSTGEGEEAQRPASFGSSGETNHSSAPAGTPPGRTSLAELRGALDTLWSAHADFANAMKLAFPLERLPTQLLDHGLWLEEDVELLGFAPLRRGLKGSAAGGTTEDGGPVSAREIRRVGRDVHPNEEQLMRVADGQKDALILAESPLTRISLVDGAFVFIPRDQAVPGADISFEHLAPGGDAAEARDGDEDDGEMLDQVTEDDPVDRAMRIDAADKIDMDGLSDLEDDDDDEEQIVYPGSRSSSQPQVQPILPPPGLSRTTPQFQAPSASPARTAADLRQQLLSGGAHSPSSAPSLSPSSSHMGAASNAAGPSLLAPAGGGSPSLNPVHSIWTPAPAGGHAGSPLLGSSLATPAGHPAQQQQQPVTPHSFESIPNLTHGSPAAHAAGWPSAHPHLSAPPPLPPHSSSFADLPPPVAASALYGGAFAAAPAPALGQGVAAPPFPHFSSPARPPVQHLASSGGSPGLSTAFAGLHQHAGASGAPPGLSPFAAPFGAQAPAQHQQQYPQGHRDVGGWPSGYS</sequence>
<feature type="region of interest" description="Disordered" evidence="1">
    <location>
        <begin position="454"/>
        <end position="473"/>
    </location>
</feature>
<reference evidence="4 5" key="1">
    <citation type="submission" date="2021-12" db="EMBL/GenBank/DDBJ databases">
        <title>High titer production of polyol ester of fatty acids by Rhodotorula paludigena BS15 towards product separation-free biomass refinery.</title>
        <authorList>
            <person name="Mano J."/>
            <person name="Ono H."/>
            <person name="Tanaka T."/>
            <person name="Naito K."/>
            <person name="Sushida H."/>
            <person name="Ike M."/>
            <person name="Tokuyasu K."/>
            <person name="Kitaoka M."/>
        </authorList>
    </citation>
    <scope>NUCLEOTIDE SEQUENCE [LARGE SCALE GENOMIC DNA]</scope>
    <source>
        <strain evidence="4 5">BS15</strain>
    </source>
</reference>
<feature type="compositionally biased region" description="Acidic residues" evidence="1">
    <location>
        <begin position="758"/>
        <end position="768"/>
    </location>
</feature>
<feature type="compositionally biased region" description="Acidic residues" evidence="1">
    <location>
        <begin position="792"/>
        <end position="805"/>
    </location>
</feature>
<evidence type="ECO:0008006" key="6">
    <source>
        <dbReference type="Google" id="ProtNLM"/>
    </source>
</evidence>
<organism evidence="4 5">
    <name type="scientific">Rhodotorula paludigena</name>
    <dbReference type="NCBI Taxonomy" id="86838"/>
    <lineage>
        <taxon>Eukaryota</taxon>
        <taxon>Fungi</taxon>
        <taxon>Dikarya</taxon>
        <taxon>Basidiomycota</taxon>
        <taxon>Pucciniomycotina</taxon>
        <taxon>Microbotryomycetes</taxon>
        <taxon>Sporidiobolales</taxon>
        <taxon>Sporidiobolaceae</taxon>
        <taxon>Rhodotorula</taxon>
    </lineage>
</organism>
<dbReference type="InterPro" id="IPR019458">
    <property type="entry name" value="Est1-like_N"/>
</dbReference>
<feature type="region of interest" description="Disordered" evidence="1">
    <location>
        <begin position="199"/>
        <end position="224"/>
    </location>
</feature>
<evidence type="ECO:0000259" key="2">
    <source>
        <dbReference type="Pfam" id="PF10373"/>
    </source>
</evidence>
<dbReference type="PANTHER" id="PTHR15696">
    <property type="entry name" value="SMG-7 SUPPRESSOR WITH MORPHOLOGICAL EFFECT ON GENITALIA PROTEIN 7"/>
    <property type="match status" value="1"/>
</dbReference>
<evidence type="ECO:0000313" key="4">
    <source>
        <dbReference type="EMBL" id="GJN90649.1"/>
    </source>
</evidence>
<dbReference type="InterPro" id="IPR045153">
    <property type="entry name" value="Est1/Ebs1-like"/>
</dbReference>
<feature type="region of interest" description="Disordered" evidence="1">
    <location>
        <begin position="743"/>
        <end position="768"/>
    </location>
</feature>
<dbReference type="InterPro" id="IPR011990">
    <property type="entry name" value="TPR-like_helical_dom_sf"/>
</dbReference>
<feature type="domain" description="DNA/RNA-binding" evidence="2">
    <location>
        <begin position="297"/>
        <end position="555"/>
    </location>
</feature>
<dbReference type="AlphaFoldDB" id="A0AAV5GN27"/>
<proteinExistence type="predicted"/>